<dbReference type="SMART" id="SM00460">
    <property type="entry name" value="TGc"/>
    <property type="match status" value="1"/>
</dbReference>
<dbReference type="InterPro" id="IPR038765">
    <property type="entry name" value="Papain-like_cys_pep_sf"/>
</dbReference>
<dbReference type="RefSeq" id="WP_274455430.1">
    <property type="nucleotide sequence ID" value="NZ_CP067097.1"/>
</dbReference>
<dbReference type="PANTHER" id="PTHR33490">
    <property type="entry name" value="BLR5614 PROTEIN-RELATED"/>
    <property type="match status" value="1"/>
</dbReference>
<dbReference type="Gene3D" id="3.10.620.30">
    <property type="match status" value="1"/>
</dbReference>
<keyword evidence="1" id="KW-0812">Transmembrane</keyword>
<name>A0ABT9XJK1_9BACL</name>
<sequence>MNWMTIAFAVILLWSVVWGAKRRFATEMGVVIAQLISVAVGIAALWAAWVGSARLSNLATHAKVQTLPHVVMQVLQVWQQAPGIARAIVFFIVYLVVSSILNSLLQGLAVLVPRLIPGMLGKSRLLGGGLGAVVGAARVIVLGGLVYVVLQYLSVPILASAAKTSGPYQYLRQTLYDPWIRPLTTRELPVYAQGALEPLSKNINMFVIPTGVGQERGVLVVPKQVSSLAKQIVAGQTTARGKAYALYEWEIHHIHYDWKKYDDYVYHGKWDQQSPLQTLETGKGVCADYALLYADMAHSVGLTVQIDEGLGGTPGQYGSHAWNQVWLPSSQTWIPVDTTWGSQQDAWFDAPNFSQTHIQQIAITISGAGA</sequence>
<dbReference type="PANTHER" id="PTHR33490:SF3">
    <property type="entry name" value="CONSERVED INTEGRAL MEMBRANE PROTEIN"/>
    <property type="match status" value="1"/>
</dbReference>
<feature type="transmembrane region" description="Helical" evidence="1">
    <location>
        <begin position="84"/>
        <end position="105"/>
    </location>
</feature>
<organism evidence="3 4">
    <name type="scientific">Alicyclobacillus cycloheptanicus</name>
    <dbReference type="NCBI Taxonomy" id="1457"/>
    <lineage>
        <taxon>Bacteria</taxon>
        <taxon>Bacillati</taxon>
        <taxon>Bacillota</taxon>
        <taxon>Bacilli</taxon>
        <taxon>Bacillales</taxon>
        <taxon>Alicyclobacillaceae</taxon>
        <taxon>Alicyclobacillus</taxon>
    </lineage>
</organism>
<dbReference type="Pfam" id="PF01841">
    <property type="entry name" value="Transglut_core"/>
    <property type="match status" value="1"/>
</dbReference>
<feature type="transmembrane region" description="Helical" evidence="1">
    <location>
        <begin position="125"/>
        <end position="150"/>
    </location>
</feature>
<proteinExistence type="predicted"/>
<gene>
    <name evidence="3" type="ORF">J2S03_002364</name>
</gene>
<reference evidence="3 4" key="1">
    <citation type="submission" date="2023-07" db="EMBL/GenBank/DDBJ databases">
        <title>Genomic Encyclopedia of Type Strains, Phase IV (KMG-IV): sequencing the most valuable type-strain genomes for metagenomic binning, comparative biology and taxonomic classification.</title>
        <authorList>
            <person name="Goeker M."/>
        </authorList>
    </citation>
    <scope>NUCLEOTIDE SEQUENCE [LARGE SCALE GENOMIC DNA]</scope>
    <source>
        <strain evidence="3 4">DSM 4006</strain>
    </source>
</reference>
<evidence type="ECO:0000259" key="2">
    <source>
        <dbReference type="SMART" id="SM00460"/>
    </source>
</evidence>
<keyword evidence="4" id="KW-1185">Reference proteome</keyword>
<protein>
    <recommendedName>
        <fullName evidence="2">Transglutaminase-like domain-containing protein</fullName>
    </recommendedName>
</protein>
<accession>A0ABT9XJK1</accession>
<keyword evidence="1" id="KW-0472">Membrane</keyword>
<evidence type="ECO:0000256" key="1">
    <source>
        <dbReference type="SAM" id="Phobius"/>
    </source>
</evidence>
<feature type="transmembrane region" description="Helical" evidence="1">
    <location>
        <begin position="29"/>
        <end position="49"/>
    </location>
</feature>
<keyword evidence="1" id="KW-1133">Transmembrane helix</keyword>
<comment type="caution">
    <text evidence="3">The sequence shown here is derived from an EMBL/GenBank/DDBJ whole genome shotgun (WGS) entry which is preliminary data.</text>
</comment>
<dbReference type="Proteomes" id="UP001232973">
    <property type="component" value="Unassembled WGS sequence"/>
</dbReference>
<feature type="domain" description="Transglutaminase-like" evidence="2">
    <location>
        <begin position="278"/>
        <end position="340"/>
    </location>
</feature>
<dbReference type="SUPFAM" id="SSF54001">
    <property type="entry name" value="Cysteine proteinases"/>
    <property type="match status" value="1"/>
</dbReference>
<evidence type="ECO:0000313" key="4">
    <source>
        <dbReference type="Proteomes" id="UP001232973"/>
    </source>
</evidence>
<dbReference type="EMBL" id="JAUSTP010000019">
    <property type="protein sequence ID" value="MDQ0190499.1"/>
    <property type="molecule type" value="Genomic_DNA"/>
</dbReference>
<dbReference type="InterPro" id="IPR002931">
    <property type="entry name" value="Transglutaminase-like"/>
</dbReference>
<evidence type="ECO:0000313" key="3">
    <source>
        <dbReference type="EMBL" id="MDQ0190499.1"/>
    </source>
</evidence>